<dbReference type="Gene3D" id="1.10.10.60">
    <property type="entry name" value="Homeodomain-like"/>
    <property type="match status" value="1"/>
</dbReference>
<evidence type="ECO:0000256" key="2">
    <source>
        <dbReference type="ARBA" id="ARBA00023125"/>
    </source>
</evidence>
<dbReference type="EMBL" id="JROO01000062">
    <property type="protein sequence ID" value="KIH96528.1"/>
    <property type="molecule type" value="Genomic_DNA"/>
</dbReference>
<keyword evidence="2" id="KW-0238">DNA-binding</keyword>
<dbReference type="RefSeq" id="WP_040276774.1">
    <property type="nucleotide sequence ID" value="NZ_JROO01000062.1"/>
</dbReference>
<evidence type="ECO:0000256" key="3">
    <source>
        <dbReference type="ARBA" id="ARBA00023163"/>
    </source>
</evidence>
<keyword evidence="1" id="KW-0805">Transcription regulation</keyword>
<dbReference type="PANTHER" id="PTHR46796:SF15">
    <property type="entry name" value="BLL1074 PROTEIN"/>
    <property type="match status" value="1"/>
</dbReference>
<evidence type="ECO:0000313" key="5">
    <source>
        <dbReference type="EMBL" id="KIH96528.1"/>
    </source>
</evidence>
<dbReference type="STRING" id="183763.LP52_24510"/>
<name>A0A0C2FZQ5_9ACTN</name>
<organism evidence="5 6">
    <name type="scientific">Streptomonospora alba</name>
    <dbReference type="NCBI Taxonomy" id="183763"/>
    <lineage>
        <taxon>Bacteria</taxon>
        <taxon>Bacillati</taxon>
        <taxon>Actinomycetota</taxon>
        <taxon>Actinomycetes</taxon>
        <taxon>Streptosporangiales</taxon>
        <taxon>Nocardiopsidaceae</taxon>
        <taxon>Streptomonospora</taxon>
    </lineage>
</organism>
<dbReference type="InterPro" id="IPR018060">
    <property type="entry name" value="HTH_AraC"/>
</dbReference>
<comment type="caution">
    <text evidence="5">The sequence shown here is derived from an EMBL/GenBank/DDBJ whole genome shotgun (WGS) entry which is preliminary data.</text>
</comment>
<dbReference type="Pfam" id="PF12833">
    <property type="entry name" value="HTH_18"/>
    <property type="match status" value="1"/>
</dbReference>
<dbReference type="OrthoDB" id="2559672at2"/>
<evidence type="ECO:0000313" key="6">
    <source>
        <dbReference type="Proteomes" id="UP000031675"/>
    </source>
</evidence>
<proteinExistence type="predicted"/>
<evidence type="ECO:0000259" key="4">
    <source>
        <dbReference type="PROSITE" id="PS01124"/>
    </source>
</evidence>
<gene>
    <name evidence="5" type="ORF">LP52_24510</name>
</gene>
<reference evidence="6" key="1">
    <citation type="journal article" date="2015" name="Chem. Biol.">
        <title>Structure, bioactivity, and resistance mechanism of streptomonomicin, an unusual lasso Peptide from an understudied halophilic actinomycete.</title>
        <authorList>
            <person name="Metelev M."/>
            <person name="Tietz J.I."/>
            <person name="Melby J.O."/>
            <person name="Blair P.M."/>
            <person name="Zhu L."/>
            <person name="Livnat I."/>
            <person name="Severinov K."/>
            <person name="Mitchell D.A."/>
        </authorList>
    </citation>
    <scope>NUCLEOTIDE SEQUENCE [LARGE SCALE GENOMIC DNA]</scope>
    <source>
        <strain evidence="6">YIM 90003</strain>
    </source>
</reference>
<keyword evidence="6" id="KW-1185">Reference proteome</keyword>
<keyword evidence="3" id="KW-0804">Transcription</keyword>
<dbReference type="GO" id="GO:0003700">
    <property type="term" value="F:DNA-binding transcription factor activity"/>
    <property type="evidence" value="ECO:0007669"/>
    <property type="project" value="InterPro"/>
</dbReference>
<protein>
    <submittedName>
        <fullName evidence="5">Transcriptional regulator</fullName>
    </submittedName>
</protein>
<dbReference type="GO" id="GO:0043565">
    <property type="term" value="F:sequence-specific DNA binding"/>
    <property type="evidence" value="ECO:0007669"/>
    <property type="project" value="InterPro"/>
</dbReference>
<dbReference type="AlphaFoldDB" id="A0A0C2FZQ5"/>
<dbReference type="Proteomes" id="UP000031675">
    <property type="component" value="Unassembled WGS sequence"/>
</dbReference>
<dbReference type="PANTHER" id="PTHR46796">
    <property type="entry name" value="HTH-TYPE TRANSCRIPTIONAL ACTIVATOR RHAS-RELATED"/>
    <property type="match status" value="1"/>
</dbReference>
<feature type="domain" description="HTH araC/xylS-type" evidence="4">
    <location>
        <begin position="153"/>
        <end position="253"/>
    </location>
</feature>
<sequence length="266" mass="28630">MDLRKASHAAGVGVVAASEHVGPPRVHRAVPALSARLVVSLGAPIEMRYDGRVRNMQAVVAGLMRPGVATPSLTLRSDQPTVYVDLSPAAMQRLTGVPPGEVDAGGVSADALLPWVGRLSAELADHPLGLREALMRGRLLEHLERAEHAAVSEDALAALEIIGVHRGRMSVEELARRTHLSPRRLRYVMRRALGIGPKFASRVARLSAAISRADHGAGSWARIAAESAYHDQSHLVRDFADLMRTTPTAWLAEEGRNLQGRGRPLP</sequence>
<accession>A0A0C2FZQ5</accession>
<dbReference type="SMART" id="SM00342">
    <property type="entry name" value="HTH_ARAC"/>
    <property type="match status" value="1"/>
</dbReference>
<dbReference type="PROSITE" id="PS01124">
    <property type="entry name" value="HTH_ARAC_FAMILY_2"/>
    <property type="match status" value="1"/>
</dbReference>
<evidence type="ECO:0000256" key="1">
    <source>
        <dbReference type="ARBA" id="ARBA00023015"/>
    </source>
</evidence>
<dbReference type="InterPro" id="IPR050204">
    <property type="entry name" value="AraC_XylS_family_regulators"/>
</dbReference>